<dbReference type="PANTHER" id="PTHR47505">
    <property type="entry name" value="DNA UTILIZATION PROTEIN YHGH"/>
    <property type="match status" value="1"/>
</dbReference>
<sequence length="177" mass="20263">MGWTHGGCKKKGHLDGLISLFEYGDSSVRKVIDSIKYDFNKELIPRLFKKVEIEIGERFDFVVPVPLHYYRSNWRGFNQAELTGKALATKLPEVGFENLLIRKVNTPQQVKMLSREKRKRNVIDVFDLNPEIKEIDLKYKKVLLVDDVFTTGASMGECCKVLKSAGVEVVWGFTLAH</sequence>
<reference evidence="3 4" key="1">
    <citation type="journal article" date="2016" name="Nat. Commun.">
        <title>Thousands of microbial genomes shed light on interconnected biogeochemical processes in an aquifer system.</title>
        <authorList>
            <person name="Anantharaman K."/>
            <person name="Brown C.T."/>
            <person name="Hug L.A."/>
            <person name="Sharon I."/>
            <person name="Castelle C.J."/>
            <person name="Probst A.J."/>
            <person name="Thomas B.C."/>
            <person name="Singh A."/>
            <person name="Wilkins M.J."/>
            <person name="Karaoz U."/>
            <person name="Brodie E.L."/>
            <person name="Williams K.H."/>
            <person name="Hubbard S.S."/>
            <person name="Banfield J.F."/>
        </authorList>
    </citation>
    <scope>NUCLEOTIDE SEQUENCE [LARGE SCALE GENOMIC DNA]</scope>
</reference>
<accession>A0A1F5FVY5</accession>
<evidence type="ECO:0000313" key="3">
    <source>
        <dbReference type="EMBL" id="OGD83773.1"/>
    </source>
</evidence>
<dbReference type="AlphaFoldDB" id="A0A1F5FVY5"/>
<dbReference type="Pfam" id="PF00156">
    <property type="entry name" value="Pribosyltran"/>
    <property type="match status" value="1"/>
</dbReference>
<dbReference type="PANTHER" id="PTHR47505:SF1">
    <property type="entry name" value="DNA UTILIZATION PROTEIN YHGH"/>
    <property type="match status" value="1"/>
</dbReference>
<dbReference type="CDD" id="cd06223">
    <property type="entry name" value="PRTases_typeI"/>
    <property type="match status" value="1"/>
</dbReference>
<evidence type="ECO:0000259" key="2">
    <source>
        <dbReference type="Pfam" id="PF00156"/>
    </source>
</evidence>
<gene>
    <name evidence="3" type="ORF">A2572_00975</name>
</gene>
<dbReference type="EMBL" id="MFAQ01000009">
    <property type="protein sequence ID" value="OGD83773.1"/>
    <property type="molecule type" value="Genomic_DNA"/>
</dbReference>
<dbReference type="SUPFAM" id="SSF53271">
    <property type="entry name" value="PRTase-like"/>
    <property type="match status" value="1"/>
</dbReference>
<dbReference type="Gene3D" id="3.40.50.2020">
    <property type="match status" value="1"/>
</dbReference>
<comment type="caution">
    <text evidence="3">The sequence shown here is derived from an EMBL/GenBank/DDBJ whole genome shotgun (WGS) entry which is preliminary data.</text>
</comment>
<dbReference type="InterPro" id="IPR029057">
    <property type="entry name" value="PRTase-like"/>
</dbReference>
<dbReference type="Proteomes" id="UP000179237">
    <property type="component" value="Unassembled WGS sequence"/>
</dbReference>
<evidence type="ECO:0000313" key="4">
    <source>
        <dbReference type="Proteomes" id="UP000179237"/>
    </source>
</evidence>
<name>A0A1F5FVY5_9BACT</name>
<protein>
    <recommendedName>
        <fullName evidence="2">Phosphoribosyltransferase domain-containing protein</fullName>
    </recommendedName>
</protein>
<feature type="domain" description="Phosphoribosyltransferase" evidence="2">
    <location>
        <begin position="84"/>
        <end position="170"/>
    </location>
</feature>
<comment type="similarity">
    <text evidence="1">Belongs to the ComF/GntX family.</text>
</comment>
<proteinExistence type="inferred from homology"/>
<dbReference type="InterPro" id="IPR051910">
    <property type="entry name" value="ComF/GntX_DNA_util-trans"/>
</dbReference>
<evidence type="ECO:0000256" key="1">
    <source>
        <dbReference type="ARBA" id="ARBA00008007"/>
    </source>
</evidence>
<dbReference type="InterPro" id="IPR000836">
    <property type="entry name" value="PRTase_dom"/>
</dbReference>
<organism evidence="3 4">
    <name type="scientific">Candidatus Collierbacteria bacterium RIFOXYD1_FULL_40_9</name>
    <dbReference type="NCBI Taxonomy" id="1817731"/>
    <lineage>
        <taxon>Bacteria</taxon>
        <taxon>Candidatus Collieribacteriota</taxon>
    </lineage>
</organism>